<sequence>MPQESVNHRKPDLPINGNDVDRIDAQSHLFAPLTFGRRRHEKADQRRKRGQQRRAYQCDHDDSGSYAGVKSAGHVAADHHRFHFKTDHRPLTVIGEAFEVYVPRTLQSNISSFNYHQQPHAKEQTVKMEAITDLKIRRGDKF</sequence>
<name>A0A915IAV6_ROMCU</name>
<feature type="region of interest" description="Disordered" evidence="1">
    <location>
        <begin position="32"/>
        <end position="63"/>
    </location>
</feature>
<evidence type="ECO:0000313" key="3">
    <source>
        <dbReference type="WBParaSite" id="nRc.2.0.1.t10401-RA"/>
    </source>
</evidence>
<feature type="compositionally biased region" description="Basic and acidic residues" evidence="1">
    <location>
        <begin position="1"/>
        <end position="12"/>
    </location>
</feature>
<proteinExistence type="predicted"/>
<protein>
    <submittedName>
        <fullName evidence="3">Uncharacterized protein</fullName>
    </submittedName>
</protein>
<dbReference type="Proteomes" id="UP000887565">
    <property type="component" value="Unplaced"/>
</dbReference>
<accession>A0A915IAV6</accession>
<reference evidence="3" key="1">
    <citation type="submission" date="2022-11" db="UniProtKB">
        <authorList>
            <consortium name="WormBaseParasite"/>
        </authorList>
    </citation>
    <scope>IDENTIFICATION</scope>
</reference>
<keyword evidence="2" id="KW-1185">Reference proteome</keyword>
<feature type="compositionally biased region" description="Basic residues" evidence="1">
    <location>
        <begin position="36"/>
        <end position="52"/>
    </location>
</feature>
<dbReference type="AlphaFoldDB" id="A0A915IAV6"/>
<evidence type="ECO:0000313" key="2">
    <source>
        <dbReference type="Proteomes" id="UP000887565"/>
    </source>
</evidence>
<evidence type="ECO:0000256" key="1">
    <source>
        <dbReference type="SAM" id="MobiDB-lite"/>
    </source>
</evidence>
<feature type="region of interest" description="Disordered" evidence="1">
    <location>
        <begin position="1"/>
        <end position="20"/>
    </location>
</feature>
<organism evidence="2 3">
    <name type="scientific">Romanomermis culicivorax</name>
    <name type="common">Nematode worm</name>
    <dbReference type="NCBI Taxonomy" id="13658"/>
    <lineage>
        <taxon>Eukaryota</taxon>
        <taxon>Metazoa</taxon>
        <taxon>Ecdysozoa</taxon>
        <taxon>Nematoda</taxon>
        <taxon>Enoplea</taxon>
        <taxon>Dorylaimia</taxon>
        <taxon>Mermithida</taxon>
        <taxon>Mermithoidea</taxon>
        <taxon>Mermithidae</taxon>
        <taxon>Romanomermis</taxon>
    </lineage>
</organism>
<dbReference type="WBParaSite" id="nRc.2.0.1.t10401-RA">
    <property type="protein sequence ID" value="nRc.2.0.1.t10401-RA"/>
    <property type="gene ID" value="nRc.2.0.1.g10401"/>
</dbReference>